<dbReference type="EMBL" id="AP005771">
    <property type="protein sequence ID" value="BAD16372.1"/>
    <property type="molecule type" value="Genomic_DNA"/>
</dbReference>
<organism evidence="2 4">
    <name type="scientific">Oryza sativa subsp. japonica</name>
    <name type="common">Rice</name>
    <dbReference type="NCBI Taxonomy" id="39947"/>
    <lineage>
        <taxon>Eukaryota</taxon>
        <taxon>Viridiplantae</taxon>
        <taxon>Streptophyta</taxon>
        <taxon>Embryophyta</taxon>
        <taxon>Tracheophyta</taxon>
        <taxon>Spermatophyta</taxon>
        <taxon>Magnoliopsida</taxon>
        <taxon>Liliopsida</taxon>
        <taxon>Poales</taxon>
        <taxon>Poaceae</taxon>
        <taxon>BOP clade</taxon>
        <taxon>Oryzoideae</taxon>
        <taxon>Oryzeae</taxon>
        <taxon>Oryzinae</taxon>
        <taxon>Oryza</taxon>
        <taxon>Oryza sativa</taxon>
    </lineage>
</organism>
<accession>Q6YWI3</accession>
<sequence length="211" mass="24485">MVKSLVGSRRMTQKNHHGNKCAEKDDQSFGMREEKAEDGRESADYKQKRVMDINRVTDKNCKSRKKDLESEYRFDCEDEEVTFNVYNIDMEILELIITHSDTKIWRYSGVSSRWHLGIWAGQSRRHRNKLQSRSDDLQGQHRELWKSSHRSDGVDEKAVGSDSSREAYKKRSFIAGSGMAVREIADPNVEEDGWYGAGNLDPFFLTVRQSE</sequence>
<evidence type="ECO:0000313" key="3">
    <source>
        <dbReference type="EMBL" id="BAD22358.1"/>
    </source>
</evidence>
<evidence type="ECO:0000256" key="1">
    <source>
        <dbReference type="SAM" id="MobiDB-lite"/>
    </source>
</evidence>
<feature type="region of interest" description="Disordered" evidence="1">
    <location>
        <begin position="1"/>
        <end position="45"/>
    </location>
</feature>
<feature type="compositionally biased region" description="Basic and acidic residues" evidence="1">
    <location>
        <begin position="132"/>
        <end position="167"/>
    </location>
</feature>
<reference evidence="3" key="1">
    <citation type="submission" date="2002-08" db="EMBL/GenBank/DDBJ databases">
        <title>Oryza sativa nipponbare(GA3) genomic DNA, chromosome 2, BAC clone:OSJNBb0006J22.</title>
        <authorList>
            <person name="Sasaki T."/>
            <person name="Matsumoto T."/>
            <person name="Katayose Y."/>
        </authorList>
    </citation>
    <scope>NUCLEOTIDE SEQUENCE</scope>
</reference>
<reference evidence="4" key="3">
    <citation type="journal article" date="2005" name="Nature">
        <title>The map-based sequence of the rice genome.</title>
        <authorList>
            <consortium name="International rice genome sequencing project (IRGSP)"/>
            <person name="Matsumoto T."/>
            <person name="Wu J."/>
            <person name="Kanamori H."/>
            <person name="Katayose Y."/>
            <person name="Fujisawa M."/>
            <person name="Namiki N."/>
            <person name="Mizuno H."/>
            <person name="Yamamoto K."/>
            <person name="Antonio B.A."/>
            <person name="Baba T."/>
            <person name="Sakata K."/>
            <person name="Nagamura Y."/>
            <person name="Aoki H."/>
            <person name="Arikawa K."/>
            <person name="Arita K."/>
            <person name="Bito T."/>
            <person name="Chiden Y."/>
            <person name="Fujitsuka N."/>
            <person name="Fukunaka R."/>
            <person name="Hamada M."/>
            <person name="Harada C."/>
            <person name="Hayashi A."/>
            <person name="Hijishita S."/>
            <person name="Honda M."/>
            <person name="Hosokawa S."/>
            <person name="Ichikawa Y."/>
            <person name="Idonuma A."/>
            <person name="Iijima M."/>
            <person name="Ikeda M."/>
            <person name="Ikeno M."/>
            <person name="Ito K."/>
            <person name="Ito S."/>
            <person name="Ito T."/>
            <person name="Ito Y."/>
            <person name="Ito Y."/>
            <person name="Iwabuchi A."/>
            <person name="Kamiya K."/>
            <person name="Karasawa W."/>
            <person name="Kurita K."/>
            <person name="Katagiri S."/>
            <person name="Kikuta A."/>
            <person name="Kobayashi H."/>
            <person name="Kobayashi N."/>
            <person name="Machita K."/>
            <person name="Maehara T."/>
            <person name="Masukawa M."/>
            <person name="Mizubayashi T."/>
            <person name="Mukai Y."/>
            <person name="Nagasaki H."/>
            <person name="Nagata Y."/>
            <person name="Naito S."/>
            <person name="Nakashima M."/>
            <person name="Nakama Y."/>
            <person name="Nakamichi Y."/>
            <person name="Nakamura M."/>
            <person name="Meguro A."/>
            <person name="Negishi M."/>
            <person name="Ohta I."/>
            <person name="Ohta T."/>
            <person name="Okamoto M."/>
            <person name="Ono N."/>
            <person name="Saji S."/>
            <person name="Sakaguchi M."/>
            <person name="Sakai K."/>
            <person name="Shibata M."/>
            <person name="Shimokawa T."/>
            <person name="Song J."/>
            <person name="Takazaki Y."/>
            <person name="Terasawa K."/>
            <person name="Tsugane M."/>
            <person name="Tsuji K."/>
            <person name="Ueda S."/>
            <person name="Waki K."/>
            <person name="Yamagata H."/>
            <person name="Yamamoto M."/>
            <person name="Yamamoto S."/>
            <person name="Yamane H."/>
            <person name="Yoshiki S."/>
            <person name="Yoshihara R."/>
            <person name="Yukawa K."/>
            <person name="Zhong H."/>
            <person name="Yano M."/>
            <person name="Yuan Q."/>
            <person name="Ouyang S."/>
            <person name="Liu J."/>
            <person name="Jones K.M."/>
            <person name="Gansberger K."/>
            <person name="Moffat K."/>
            <person name="Hill J."/>
            <person name="Bera J."/>
            <person name="Fadrosh D."/>
            <person name="Jin S."/>
            <person name="Johri S."/>
            <person name="Kim M."/>
            <person name="Overton L."/>
            <person name="Reardon M."/>
            <person name="Tsitrin T."/>
            <person name="Vuong H."/>
            <person name="Weaver B."/>
            <person name="Ciecko A."/>
            <person name="Tallon L."/>
            <person name="Jackson J."/>
            <person name="Pai G."/>
            <person name="Aken S.V."/>
            <person name="Utterback T."/>
            <person name="Reidmuller S."/>
            <person name="Feldblyum T."/>
            <person name="Hsiao J."/>
            <person name="Zismann V."/>
            <person name="Iobst S."/>
            <person name="de Vazeille A.R."/>
            <person name="Buell C.R."/>
            <person name="Ying K."/>
            <person name="Li Y."/>
            <person name="Lu T."/>
            <person name="Huang Y."/>
            <person name="Zhao Q."/>
            <person name="Feng Q."/>
            <person name="Zhang L."/>
            <person name="Zhu J."/>
            <person name="Weng Q."/>
            <person name="Mu J."/>
            <person name="Lu Y."/>
            <person name="Fan D."/>
            <person name="Liu Y."/>
            <person name="Guan J."/>
            <person name="Zhang Y."/>
            <person name="Yu S."/>
            <person name="Liu X."/>
            <person name="Zhang Y."/>
            <person name="Hong G."/>
            <person name="Han B."/>
            <person name="Choisne N."/>
            <person name="Demange N."/>
            <person name="Orjeda G."/>
            <person name="Samain S."/>
            <person name="Cattolico L."/>
            <person name="Pelletier E."/>
            <person name="Couloux A."/>
            <person name="Segurens B."/>
            <person name="Wincker P."/>
            <person name="D'Hont A."/>
            <person name="Scarpelli C."/>
            <person name="Weissenbach J."/>
            <person name="Salanoubat M."/>
            <person name="Quetier F."/>
            <person name="Yu Y."/>
            <person name="Kim H.R."/>
            <person name="Rambo T."/>
            <person name="Currie J."/>
            <person name="Collura K."/>
            <person name="Luo M."/>
            <person name="Yang T."/>
            <person name="Ammiraju J.S.S."/>
            <person name="Engler F."/>
            <person name="Soderlund C."/>
            <person name="Wing R.A."/>
            <person name="Palmer L.E."/>
            <person name="de la Bastide M."/>
            <person name="Spiegel L."/>
            <person name="Nascimento L."/>
            <person name="Zutavern T."/>
            <person name="O'Shaughnessy A."/>
            <person name="Dike S."/>
            <person name="Dedhia N."/>
            <person name="Preston R."/>
            <person name="Balija V."/>
            <person name="McCombie W.R."/>
            <person name="Chow T."/>
            <person name="Chen H."/>
            <person name="Chung M."/>
            <person name="Chen C."/>
            <person name="Shaw J."/>
            <person name="Wu H."/>
            <person name="Hsiao K."/>
            <person name="Chao Y."/>
            <person name="Chu M."/>
            <person name="Cheng C."/>
            <person name="Hour A."/>
            <person name="Lee P."/>
            <person name="Lin S."/>
            <person name="Lin Y."/>
            <person name="Liou J."/>
            <person name="Liu S."/>
            <person name="Hsing Y."/>
            <person name="Raghuvanshi S."/>
            <person name="Mohanty A."/>
            <person name="Bharti A.K."/>
            <person name="Gaur A."/>
            <person name="Gupta V."/>
            <person name="Kumar D."/>
            <person name="Ravi V."/>
            <person name="Vij S."/>
            <person name="Kapur A."/>
            <person name="Khurana P."/>
            <person name="Khurana P."/>
            <person name="Khurana J.P."/>
            <person name="Tyagi A.K."/>
            <person name="Gaikwad K."/>
            <person name="Singh A."/>
            <person name="Dalal V."/>
            <person name="Srivastava S."/>
            <person name="Dixit A."/>
            <person name="Pal A.K."/>
            <person name="Ghazi I.A."/>
            <person name="Yadav M."/>
            <person name="Pandit A."/>
            <person name="Bhargava A."/>
            <person name="Sureshbabu K."/>
            <person name="Batra K."/>
            <person name="Sharma T.R."/>
            <person name="Mohapatra T."/>
            <person name="Singh N.K."/>
            <person name="Messing J."/>
            <person name="Nelson A.B."/>
            <person name="Fuks G."/>
            <person name="Kavchok S."/>
            <person name="Keizer G."/>
            <person name="Linton E."/>
            <person name="Llaca V."/>
            <person name="Song R."/>
            <person name="Tanyolac B."/>
            <person name="Young S."/>
            <person name="Ho-Il K."/>
            <person name="Hahn J.H."/>
            <person name="Sangsakoo G."/>
            <person name="Vanavichit A."/>
            <person name="de Mattos Luiz.A.T."/>
            <person name="Zimmer P.D."/>
            <person name="Malone G."/>
            <person name="Dellagostin O."/>
            <person name="de Oliveira A.C."/>
            <person name="Bevan M."/>
            <person name="Bancroft I."/>
            <person name="Minx P."/>
            <person name="Cordum H."/>
            <person name="Wilson R."/>
            <person name="Cheng Z."/>
            <person name="Jin W."/>
            <person name="Jiang J."/>
            <person name="Leong S.A."/>
            <person name="Iwama H."/>
            <person name="Gojobori T."/>
            <person name="Itoh T."/>
            <person name="Niimura Y."/>
            <person name="Fujii Y."/>
            <person name="Habara T."/>
            <person name="Sakai H."/>
            <person name="Sato Y."/>
            <person name="Wilson G."/>
            <person name="Kumar K."/>
            <person name="McCouch S."/>
            <person name="Juretic N."/>
            <person name="Hoen D."/>
            <person name="Wright S."/>
            <person name="Bruskiewich R."/>
            <person name="Bureau T."/>
            <person name="Miyao A."/>
            <person name="Hirochika H."/>
            <person name="Nishikawa T."/>
            <person name="Kadowaki K."/>
            <person name="Sugiura M."/>
            <person name="Burr B."/>
            <person name="Sasaki T."/>
        </authorList>
    </citation>
    <scope>NUCLEOTIDE SEQUENCE [LARGE SCALE GENOMIC DNA]</scope>
    <source>
        <strain evidence="4">cv. Nipponbare</strain>
    </source>
</reference>
<evidence type="ECO:0000313" key="4">
    <source>
        <dbReference type="Proteomes" id="UP000000763"/>
    </source>
</evidence>
<name>Q6YWI3_ORYSJ</name>
<evidence type="ECO:0000313" key="2">
    <source>
        <dbReference type="EMBL" id="BAD16372.1"/>
    </source>
</evidence>
<dbReference type="AlphaFoldDB" id="Q6YWI3"/>
<feature type="compositionally biased region" description="Basic and acidic residues" evidence="1">
    <location>
        <begin position="20"/>
        <end position="45"/>
    </location>
</feature>
<reference evidence="2" key="2">
    <citation type="submission" date="2002-09" db="EMBL/GenBank/DDBJ databases">
        <title>Oryza sativa nipponbare(GA3) genomic DNA, chromosome 2, BAC clone:OSJNBa0069D13.</title>
        <authorList>
            <person name="Sasaki T."/>
            <person name="Matsumoto T."/>
            <person name="Katayose Y."/>
        </authorList>
    </citation>
    <scope>NUCLEOTIDE SEQUENCE</scope>
</reference>
<gene>
    <name evidence="2" type="ORF">OSJNBa0069D13.5</name>
    <name evidence="3" type="ORF">OSJNBb0006J22.31</name>
</gene>
<feature type="region of interest" description="Disordered" evidence="1">
    <location>
        <begin position="129"/>
        <end position="167"/>
    </location>
</feature>
<dbReference type="Proteomes" id="UP000000763">
    <property type="component" value="Chromosome 2"/>
</dbReference>
<protein>
    <submittedName>
        <fullName evidence="2">Uncharacterized protein</fullName>
    </submittedName>
</protein>
<proteinExistence type="predicted"/>
<reference evidence="4" key="4">
    <citation type="journal article" date="2008" name="Nucleic Acids Res.">
        <title>The rice annotation project database (RAP-DB): 2008 update.</title>
        <authorList>
            <consortium name="The rice annotation project (RAP)"/>
        </authorList>
    </citation>
    <scope>GENOME REANNOTATION</scope>
    <source>
        <strain evidence="4">cv. Nipponbare</strain>
    </source>
</reference>
<dbReference type="EMBL" id="AP005615">
    <property type="protein sequence ID" value="BAD22358.1"/>
    <property type="molecule type" value="Genomic_DNA"/>
</dbReference>